<sequence length="900" mass="104593">MREKIIANNSSLISAEIFLNDSLKNCLLKVSRALTIIKYYGHYSQKFIFANNNSKFTFSLVCGEKTLMMIINVNISGFNSILNFTAVWNSVLNGRLSELSNLTNDLLKTISKKSNKSTLSYTKKLFLKLNLGWDWIFPNTFRMKNNYKLTRYFEYCPIINIDYSEIYVNCGFIEITNGCLILLVESRVLKFIKSKYSKLPTKPEFEILLDIIYENICHNNYEDIYFEDKDSRTYKAPYTTGLKNLGNTCYMNSALQCILNNPHFQLFFDTVSRIDKFQFNLFTYPLLNATFELFKRLKLNKSLLNQIKEFKRAIGNYSPRFKNFNQQDSSEFLQCFLEHLNDEYILYFSNCPKNTTPTKKDNSVIVQAYQKDRIGYFSNLFNGLITNCITCGICNRYDYVTSSIVNLQLNIPHKEFLKFNVRIIPFDTNGKQTVQNLQISVEADLSVKSLKLDLEELISVPKDRLVIGIEQDIDKNVKELIMIHEEGIKARELSDISSVLYCFELPTNYDDEKSGYVIINQVVKNYGKFKHFGYNLFIIPIVDSFNFEHFYKSLVHSIPRVSNININNTKKRTANLLVDIPCKIIKTCSTSFRAKFGMPKIICDKLEYTPFNEKIFFIYKVNKMHSNGNKEKAILKIQTDAQFIESLPLVNGDNIILEWKDNSIEKKNMNCSYSSFNSINYKDQFQSFKHTNSFVSAILAPLHSLSLTFIEWVKDLISGEKVDIGKQERYPTLEDCIRDYLKPIYFIPDENPILNWECEFCGNNFGEKKESISRLPQYLMINFNRFKAGPNINNSKDDQFVECPLESYFNENDDKEKFSLIGVINHFGDLSGGHYTATCKNSFDGQWRNFNDTYVNIADIKDIISSETYMLIYQRSSSTIDDISLNLDSLPLNSKYFFTI</sequence>
<dbReference type="OrthoDB" id="289038at2759"/>
<keyword evidence="1" id="KW-0788">Thiol protease</keyword>
<feature type="domain" description="USP" evidence="2">
    <location>
        <begin position="240"/>
        <end position="876"/>
    </location>
</feature>
<dbReference type="EC" id="3.4.19.12" evidence="1"/>
<proteinExistence type="inferred from homology"/>
<dbReference type="Gene3D" id="3.90.70.10">
    <property type="entry name" value="Cysteine proteinases"/>
    <property type="match status" value="2"/>
</dbReference>
<evidence type="ECO:0000313" key="4">
    <source>
        <dbReference type="Proteomes" id="UP000070444"/>
    </source>
</evidence>
<dbReference type="PROSITE" id="PS00972">
    <property type="entry name" value="USP_1"/>
    <property type="match status" value="1"/>
</dbReference>
<evidence type="ECO:0000259" key="2">
    <source>
        <dbReference type="PROSITE" id="PS50235"/>
    </source>
</evidence>
<keyword evidence="1" id="KW-0833">Ubl conjugation pathway</keyword>
<dbReference type="InterPro" id="IPR018200">
    <property type="entry name" value="USP_CS"/>
</dbReference>
<dbReference type="SUPFAM" id="SSF54001">
    <property type="entry name" value="Cysteine proteinases"/>
    <property type="match status" value="1"/>
</dbReference>
<comment type="similarity">
    <text evidence="1">Belongs to the peptidase C19 family.</text>
</comment>
<gene>
    <name evidence="3" type="ORF">CONCODRAFT_2604</name>
</gene>
<comment type="catalytic activity">
    <reaction evidence="1">
        <text>Thiol-dependent hydrolysis of ester, thioester, amide, peptide and isopeptide bonds formed by the C-terminal Gly of ubiquitin (a 76-residue protein attached to proteins as an intracellular targeting signal).</text>
        <dbReference type="EC" id="3.4.19.12"/>
    </reaction>
</comment>
<dbReference type="PROSITE" id="PS50235">
    <property type="entry name" value="USP_3"/>
    <property type="match status" value="1"/>
</dbReference>
<protein>
    <recommendedName>
        <fullName evidence="1">Ubiquitin carboxyl-terminal hydrolase</fullName>
        <ecNumber evidence="1">3.4.19.12</ecNumber>
    </recommendedName>
</protein>
<keyword evidence="1" id="KW-0645">Protease</keyword>
<dbReference type="AlphaFoldDB" id="A0A137PHD5"/>
<dbReference type="GO" id="GO:0006508">
    <property type="term" value="P:proteolysis"/>
    <property type="evidence" value="ECO:0007669"/>
    <property type="project" value="UniProtKB-KW"/>
</dbReference>
<dbReference type="STRING" id="796925.A0A137PHD5"/>
<reference evidence="3 4" key="1">
    <citation type="journal article" date="2015" name="Genome Biol. Evol.">
        <title>Phylogenomic analyses indicate that early fungi evolved digesting cell walls of algal ancestors of land plants.</title>
        <authorList>
            <person name="Chang Y."/>
            <person name="Wang S."/>
            <person name="Sekimoto S."/>
            <person name="Aerts A.L."/>
            <person name="Choi C."/>
            <person name="Clum A."/>
            <person name="LaButti K.M."/>
            <person name="Lindquist E.A."/>
            <person name="Yee Ngan C."/>
            <person name="Ohm R.A."/>
            <person name="Salamov A.A."/>
            <person name="Grigoriev I.V."/>
            <person name="Spatafora J.W."/>
            <person name="Berbee M.L."/>
        </authorList>
    </citation>
    <scope>NUCLEOTIDE SEQUENCE [LARGE SCALE GENOMIC DNA]</scope>
    <source>
        <strain evidence="3 4">NRRL 28638</strain>
    </source>
</reference>
<dbReference type="PROSITE" id="PS00973">
    <property type="entry name" value="USP_2"/>
    <property type="match status" value="1"/>
</dbReference>
<accession>A0A137PHD5</accession>
<organism evidence="3 4">
    <name type="scientific">Conidiobolus coronatus (strain ATCC 28846 / CBS 209.66 / NRRL 28638)</name>
    <name type="common">Delacroixia coronata</name>
    <dbReference type="NCBI Taxonomy" id="796925"/>
    <lineage>
        <taxon>Eukaryota</taxon>
        <taxon>Fungi</taxon>
        <taxon>Fungi incertae sedis</taxon>
        <taxon>Zoopagomycota</taxon>
        <taxon>Entomophthoromycotina</taxon>
        <taxon>Entomophthoromycetes</taxon>
        <taxon>Entomophthorales</taxon>
        <taxon>Ancylistaceae</taxon>
        <taxon>Conidiobolus</taxon>
    </lineage>
</organism>
<dbReference type="InterPro" id="IPR038765">
    <property type="entry name" value="Papain-like_cys_pep_sf"/>
</dbReference>
<dbReference type="InterPro" id="IPR050185">
    <property type="entry name" value="Ub_carboxyl-term_hydrolase"/>
</dbReference>
<evidence type="ECO:0000256" key="1">
    <source>
        <dbReference type="RuleBase" id="RU366025"/>
    </source>
</evidence>
<dbReference type="Pfam" id="PF00443">
    <property type="entry name" value="UCH"/>
    <property type="match status" value="1"/>
</dbReference>
<evidence type="ECO:0000313" key="3">
    <source>
        <dbReference type="EMBL" id="KXN74398.1"/>
    </source>
</evidence>
<dbReference type="GO" id="GO:0004843">
    <property type="term" value="F:cysteine-type deubiquitinase activity"/>
    <property type="evidence" value="ECO:0007669"/>
    <property type="project" value="UniProtKB-UniRule"/>
</dbReference>
<keyword evidence="4" id="KW-1185">Reference proteome</keyword>
<dbReference type="PANTHER" id="PTHR21646">
    <property type="entry name" value="UBIQUITIN CARBOXYL-TERMINAL HYDROLASE"/>
    <property type="match status" value="1"/>
</dbReference>
<dbReference type="InterPro" id="IPR001394">
    <property type="entry name" value="Peptidase_C19_UCH"/>
</dbReference>
<name>A0A137PHD5_CONC2</name>
<dbReference type="Proteomes" id="UP000070444">
    <property type="component" value="Unassembled WGS sequence"/>
</dbReference>
<dbReference type="GO" id="GO:0016579">
    <property type="term" value="P:protein deubiquitination"/>
    <property type="evidence" value="ECO:0007669"/>
    <property type="project" value="InterPro"/>
</dbReference>
<dbReference type="InterPro" id="IPR028889">
    <property type="entry name" value="USP"/>
</dbReference>
<keyword evidence="1" id="KW-0378">Hydrolase</keyword>
<dbReference type="EMBL" id="KQ964424">
    <property type="protein sequence ID" value="KXN74398.1"/>
    <property type="molecule type" value="Genomic_DNA"/>
</dbReference>